<evidence type="ECO:0000313" key="18">
    <source>
        <dbReference type="EMBL" id="KAL0638936.1"/>
    </source>
</evidence>
<keyword evidence="7" id="KW-0560">Oxidoreductase</keyword>
<comment type="catalytic activity">
    <reaction evidence="14">
        <text>[(1-&gt;4)-beta-D-glucosyl]n+m + reduced acceptor + O2 = 4-dehydro-beta-D-glucosyl-[(1-&gt;4)-beta-D-glucosyl]n-1 + [(1-&gt;4)-beta-D-glucosyl]m + acceptor + H2O.</text>
        <dbReference type="EC" id="1.14.99.56"/>
    </reaction>
</comment>
<evidence type="ECO:0000256" key="9">
    <source>
        <dbReference type="ARBA" id="ARBA00023033"/>
    </source>
</evidence>
<evidence type="ECO:0000256" key="11">
    <source>
        <dbReference type="ARBA" id="ARBA00023277"/>
    </source>
</evidence>
<evidence type="ECO:0000256" key="2">
    <source>
        <dbReference type="ARBA" id="ARBA00004613"/>
    </source>
</evidence>
<keyword evidence="10" id="KW-1015">Disulfide bond</keyword>
<keyword evidence="3" id="KW-0964">Secreted</keyword>
<keyword evidence="11" id="KW-0119">Carbohydrate metabolism</keyword>
<keyword evidence="9" id="KW-0503">Monooxygenase</keyword>
<evidence type="ECO:0000256" key="15">
    <source>
        <dbReference type="ARBA" id="ARBA00047174"/>
    </source>
</evidence>
<evidence type="ECO:0000256" key="10">
    <source>
        <dbReference type="ARBA" id="ARBA00023157"/>
    </source>
</evidence>
<dbReference type="Proteomes" id="UP001447188">
    <property type="component" value="Unassembled WGS sequence"/>
</dbReference>
<accession>A0ABR3GTL9</accession>
<dbReference type="Gene3D" id="2.70.50.70">
    <property type="match status" value="1"/>
</dbReference>
<name>A0ABR3GTL9_9PEZI</name>
<evidence type="ECO:0000256" key="7">
    <source>
        <dbReference type="ARBA" id="ARBA00023002"/>
    </source>
</evidence>
<keyword evidence="19" id="KW-1185">Reference proteome</keyword>
<evidence type="ECO:0000256" key="12">
    <source>
        <dbReference type="ARBA" id="ARBA00023326"/>
    </source>
</evidence>
<evidence type="ECO:0000256" key="5">
    <source>
        <dbReference type="ARBA" id="ARBA00022729"/>
    </source>
</evidence>
<protein>
    <recommendedName>
        <fullName evidence="15">lytic cellulose monooxygenase (C4-dehydrogenating)</fullName>
        <ecNumber evidence="15">1.14.99.56</ecNumber>
    </recommendedName>
</protein>
<evidence type="ECO:0000256" key="14">
    <source>
        <dbReference type="ARBA" id="ARBA00045077"/>
    </source>
</evidence>
<gene>
    <name evidence="18" type="ORF">Q9L58_001987</name>
</gene>
<feature type="signal peptide" evidence="16">
    <location>
        <begin position="1"/>
        <end position="19"/>
    </location>
</feature>
<evidence type="ECO:0000256" key="13">
    <source>
        <dbReference type="ARBA" id="ARBA00044502"/>
    </source>
</evidence>
<organism evidence="18 19">
    <name type="scientific">Discina gigas</name>
    <dbReference type="NCBI Taxonomy" id="1032678"/>
    <lineage>
        <taxon>Eukaryota</taxon>
        <taxon>Fungi</taxon>
        <taxon>Dikarya</taxon>
        <taxon>Ascomycota</taxon>
        <taxon>Pezizomycotina</taxon>
        <taxon>Pezizomycetes</taxon>
        <taxon>Pezizales</taxon>
        <taxon>Discinaceae</taxon>
        <taxon>Discina</taxon>
    </lineage>
</organism>
<reference evidence="18 19" key="1">
    <citation type="submission" date="2024-02" db="EMBL/GenBank/DDBJ databases">
        <title>Discinaceae phylogenomics.</title>
        <authorList>
            <person name="Dirks A.C."/>
            <person name="James T.Y."/>
        </authorList>
    </citation>
    <scope>NUCLEOTIDE SEQUENCE [LARGE SCALE GENOMIC DNA]</scope>
    <source>
        <strain evidence="18 19">ACD0624</strain>
    </source>
</reference>
<dbReference type="PANTHER" id="PTHR33353:SF10">
    <property type="entry name" value="ENDO-BETA-1,4-GLUCANASE D"/>
    <property type="match status" value="1"/>
</dbReference>
<evidence type="ECO:0000259" key="17">
    <source>
        <dbReference type="Pfam" id="PF03443"/>
    </source>
</evidence>
<keyword evidence="12" id="KW-0624">Polysaccharide degradation</keyword>
<keyword evidence="6" id="KW-0136">Cellulose degradation</keyword>
<dbReference type="CDD" id="cd21175">
    <property type="entry name" value="LPMO_AA9"/>
    <property type="match status" value="1"/>
</dbReference>
<dbReference type="EMBL" id="JBBBZM010000016">
    <property type="protein sequence ID" value="KAL0638936.1"/>
    <property type="molecule type" value="Genomic_DNA"/>
</dbReference>
<keyword evidence="5 16" id="KW-0732">Signal</keyword>
<dbReference type="InterPro" id="IPR049892">
    <property type="entry name" value="AA9"/>
</dbReference>
<feature type="chain" id="PRO_5045988038" description="lytic cellulose monooxygenase (C4-dehydrogenating)" evidence="16">
    <location>
        <begin position="20"/>
        <end position="246"/>
    </location>
</feature>
<keyword evidence="4" id="KW-0479">Metal-binding</keyword>
<evidence type="ECO:0000313" key="19">
    <source>
        <dbReference type="Proteomes" id="UP001447188"/>
    </source>
</evidence>
<evidence type="ECO:0000256" key="6">
    <source>
        <dbReference type="ARBA" id="ARBA00023001"/>
    </source>
</evidence>
<proteinExistence type="inferred from homology"/>
<sequence>MHCTSFLAAALLLAPGALAHGYLKSIIVAGVSYPGWEPFSDPYITPKPVRYTRSFKDNGPVPDFTTADITCNTGGNVPLTNNIPVRAGSQVKFQWDQWGSSHSGPVMTYMAKCPGSCSNFKGNTGNIWIKIDQWGYKPDQTPPWGSDKLATLGASWTVTIPASLSNGEYLLRHEILGLHVAGTRMGAQFYPSCAQITLTGGGSANPTGVALPGAYQPADVGILVELWRISPTSPKYTPPGGPVWTG</sequence>
<dbReference type="PANTHER" id="PTHR33353">
    <property type="entry name" value="PUTATIVE (AFU_ORTHOLOGUE AFUA_1G12560)-RELATED"/>
    <property type="match status" value="1"/>
</dbReference>
<evidence type="ECO:0000256" key="8">
    <source>
        <dbReference type="ARBA" id="ARBA00023008"/>
    </source>
</evidence>
<comment type="similarity">
    <text evidence="13">Belongs to the polysaccharide monooxygenase AA9 family.</text>
</comment>
<comment type="cofactor">
    <cofactor evidence="1">
        <name>Cu(2+)</name>
        <dbReference type="ChEBI" id="CHEBI:29036"/>
    </cofactor>
</comment>
<evidence type="ECO:0000256" key="1">
    <source>
        <dbReference type="ARBA" id="ARBA00001973"/>
    </source>
</evidence>
<evidence type="ECO:0000256" key="16">
    <source>
        <dbReference type="SAM" id="SignalP"/>
    </source>
</evidence>
<evidence type="ECO:0000256" key="3">
    <source>
        <dbReference type="ARBA" id="ARBA00022525"/>
    </source>
</evidence>
<dbReference type="InterPro" id="IPR005103">
    <property type="entry name" value="AA9_LPMO"/>
</dbReference>
<dbReference type="EC" id="1.14.99.56" evidence="15"/>
<feature type="domain" description="Auxiliary Activity family 9 catalytic" evidence="17">
    <location>
        <begin position="20"/>
        <end position="236"/>
    </location>
</feature>
<keyword evidence="8" id="KW-0186">Copper</keyword>
<dbReference type="Pfam" id="PF03443">
    <property type="entry name" value="AA9"/>
    <property type="match status" value="1"/>
</dbReference>
<comment type="caution">
    <text evidence="18">The sequence shown here is derived from an EMBL/GenBank/DDBJ whole genome shotgun (WGS) entry which is preliminary data.</text>
</comment>
<comment type="subcellular location">
    <subcellularLocation>
        <location evidence="2">Secreted</location>
    </subcellularLocation>
</comment>
<evidence type="ECO:0000256" key="4">
    <source>
        <dbReference type="ARBA" id="ARBA00022723"/>
    </source>
</evidence>